<dbReference type="AlphaFoldDB" id="W7JRM3"/>
<sequence>MDDSSSLNRKLYFLNLDKEIGAGGSETNSDDDDNNKLINYFNIKKTNDLYLKSNKKNNKQCILKDLHFNGDYLIKKKQTKKIQKKNGHFVLPNKYDYILKKKSDIFHTDEFISKSYHLNNVHDIYYSYKEESDLCDILIKRYKENLYVTTFNNMLILINPTDNVMAFYKLLFKPNNKNNYIINTFVRFFLEKKLQETTVEYQEVNDSEDLTNSSLDYEKEENKSDYSSNEIKNAINYINKKHNITINNQFNFNQIKKKRKKKKLVDIKKDLCIKSNQEFVQMNTNVLKKNVINFNMLYNINAFFNEKEENYEENKSNHKENIYSSHVEMNNYNTHVNVYPNSFEKATSETSYKLKTYNEQNKLLFIYGENYSNQNVINKYIFKHIIKKYQEQEDIHTSIKHKKKKKKIYMIYIKEL</sequence>
<reference evidence="1 2" key="1">
    <citation type="submission" date="2013-02" db="EMBL/GenBank/DDBJ databases">
        <title>The Genome Sequence of Plasmodium falciparum NF54.</title>
        <authorList>
            <consortium name="The Broad Institute Genome Sequencing Platform"/>
            <consortium name="The Broad Institute Genome Sequencing Center for Infectious Disease"/>
            <person name="Neafsey D."/>
            <person name="Cheeseman I."/>
            <person name="Volkman S."/>
            <person name="Adams J."/>
            <person name="Walker B."/>
            <person name="Young S.K."/>
            <person name="Zeng Q."/>
            <person name="Gargeya S."/>
            <person name="Fitzgerald M."/>
            <person name="Haas B."/>
            <person name="Abouelleil A."/>
            <person name="Alvarado L."/>
            <person name="Arachchi H.M."/>
            <person name="Berlin A.M."/>
            <person name="Chapman S.B."/>
            <person name="Dewar J."/>
            <person name="Goldberg J."/>
            <person name="Griggs A."/>
            <person name="Gujja S."/>
            <person name="Hansen M."/>
            <person name="Howarth C."/>
            <person name="Imamovic A."/>
            <person name="Larimer J."/>
            <person name="McCowan C."/>
            <person name="Murphy C."/>
            <person name="Neiman D."/>
            <person name="Pearson M."/>
            <person name="Priest M."/>
            <person name="Roberts A."/>
            <person name="Saif S."/>
            <person name="Shea T."/>
            <person name="Sisk P."/>
            <person name="Sykes S."/>
            <person name="Wortman J."/>
            <person name="Nusbaum C."/>
            <person name="Birren B."/>
        </authorList>
    </citation>
    <scope>NUCLEOTIDE SEQUENCE [LARGE SCALE GENOMIC DNA]</scope>
    <source>
        <strain evidence="1 2">NF54</strain>
    </source>
</reference>
<evidence type="ECO:0000313" key="1">
    <source>
        <dbReference type="EMBL" id="EWC87618.1"/>
    </source>
</evidence>
<dbReference type="Proteomes" id="UP000030673">
    <property type="component" value="Unassembled WGS sequence"/>
</dbReference>
<accession>W7JRM3</accession>
<name>W7JRM3_PLAFO</name>
<keyword evidence="2" id="KW-1185">Reference proteome</keyword>
<proteinExistence type="predicted"/>
<organism evidence="1 2">
    <name type="scientific">Plasmodium falciparum (isolate NF54)</name>
    <dbReference type="NCBI Taxonomy" id="5843"/>
    <lineage>
        <taxon>Eukaryota</taxon>
        <taxon>Sar</taxon>
        <taxon>Alveolata</taxon>
        <taxon>Apicomplexa</taxon>
        <taxon>Aconoidasida</taxon>
        <taxon>Haemosporida</taxon>
        <taxon>Plasmodiidae</taxon>
        <taxon>Plasmodium</taxon>
        <taxon>Plasmodium (Laverania)</taxon>
    </lineage>
</organism>
<protein>
    <submittedName>
        <fullName evidence="1">Uncharacterized protein</fullName>
    </submittedName>
</protein>
<evidence type="ECO:0000313" key="2">
    <source>
        <dbReference type="Proteomes" id="UP000030673"/>
    </source>
</evidence>
<gene>
    <name evidence="1" type="ORF">PFNF54_03743</name>
</gene>
<dbReference type="EMBL" id="KE123842">
    <property type="protein sequence ID" value="EWC87618.1"/>
    <property type="molecule type" value="Genomic_DNA"/>
</dbReference>